<proteinExistence type="predicted"/>
<dbReference type="Proteomes" id="UP001222027">
    <property type="component" value="Unassembled WGS sequence"/>
</dbReference>
<evidence type="ECO:0000256" key="1">
    <source>
        <dbReference type="SAM" id="MobiDB-lite"/>
    </source>
</evidence>
<dbReference type="AlphaFoldDB" id="A0AAV8RB21"/>
<feature type="region of interest" description="Disordered" evidence="1">
    <location>
        <begin position="112"/>
        <end position="165"/>
    </location>
</feature>
<sequence>MGLQAAGTRLHRPQLTPTNTPTALRAAFPAVPSSLVKRLFASPFLGTGSAKLWRARSLEIRWGRGRRSQERVLRRAFSASIERFAGKGGGYEDDVLGQRLEDAAFELQRQQGYGSDDGATHSESWNEEGDALAPSASLRSDSSPAPSPPSEPKKRQPSTESPWLSVCLEPPDWPDQIVPASVEKNANSMELPLSLRIIKRKKRREEGWFLEAGESACCSVKRAFSTMVFMIRELQSHTLQMREVIYREDIQGILARVQREMNFSFVWLFQQIFSCTPTLMVSVMLLLANFTVYSMGHLDDAAMATPNPPIQSMVVVEDLGQSHEERSSIRLFSSIGKRTAFIGGTGAGNGGNAKPVAGATDDGRSDDVSLSYRRFLSDGTWRVPAVVNTEEGGGGGGGGEDAFVADEEAEEARIWKGILDEVSRMNADTRDAALMDPETLLRLVSPITVEIAPDDYPVYLQTEIMYQEALLQEPENALLLANFAQFLYLVLGDHDRAEYYFKKAAGLEPADAEALSRYASFLWLARKDLEAAEETYLEAIDADPSNCVHNANYARFLWNTGGDGTCYPLDCNDA</sequence>
<evidence type="ECO:0000313" key="3">
    <source>
        <dbReference type="Proteomes" id="UP001222027"/>
    </source>
</evidence>
<dbReference type="PANTHER" id="PTHR26312:SF132">
    <property type="entry name" value="OS01G0855200 PROTEIN"/>
    <property type="match status" value="1"/>
</dbReference>
<dbReference type="Gene3D" id="1.25.40.10">
    <property type="entry name" value="Tetratricopeptide repeat domain"/>
    <property type="match status" value="1"/>
</dbReference>
<gene>
    <name evidence="2" type="ORF">OPV22_004626</name>
</gene>
<keyword evidence="3" id="KW-1185">Reference proteome</keyword>
<dbReference type="EMBL" id="JAQQAF010000002">
    <property type="protein sequence ID" value="KAJ8503740.1"/>
    <property type="molecule type" value="Genomic_DNA"/>
</dbReference>
<accession>A0AAV8RB21</accession>
<dbReference type="PANTHER" id="PTHR26312">
    <property type="entry name" value="TETRATRICOPEPTIDE REPEAT PROTEIN 5"/>
    <property type="match status" value="1"/>
</dbReference>
<feature type="region of interest" description="Disordered" evidence="1">
    <location>
        <begin position="1"/>
        <end position="20"/>
    </location>
</feature>
<protein>
    <submittedName>
        <fullName evidence="2">Uncharacterized protein</fullName>
    </submittedName>
</protein>
<organism evidence="2 3">
    <name type="scientific">Ensete ventricosum</name>
    <name type="common">Abyssinian banana</name>
    <name type="synonym">Musa ensete</name>
    <dbReference type="NCBI Taxonomy" id="4639"/>
    <lineage>
        <taxon>Eukaryota</taxon>
        <taxon>Viridiplantae</taxon>
        <taxon>Streptophyta</taxon>
        <taxon>Embryophyta</taxon>
        <taxon>Tracheophyta</taxon>
        <taxon>Spermatophyta</taxon>
        <taxon>Magnoliopsida</taxon>
        <taxon>Liliopsida</taxon>
        <taxon>Zingiberales</taxon>
        <taxon>Musaceae</taxon>
        <taxon>Ensete</taxon>
    </lineage>
</organism>
<comment type="caution">
    <text evidence="2">The sequence shown here is derived from an EMBL/GenBank/DDBJ whole genome shotgun (WGS) entry which is preliminary data.</text>
</comment>
<dbReference type="InterPro" id="IPR011990">
    <property type="entry name" value="TPR-like_helical_dom_sf"/>
</dbReference>
<evidence type="ECO:0000313" key="2">
    <source>
        <dbReference type="EMBL" id="KAJ8503740.1"/>
    </source>
</evidence>
<feature type="compositionally biased region" description="Low complexity" evidence="1">
    <location>
        <begin position="131"/>
        <end position="144"/>
    </location>
</feature>
<name>A0AAV8RB21_ENSVE</name>
<reference evidence="2 3" key="1">
    <citation type="submission" date="2022-12" db="EMBL/GenBank/DDBJ databases">
        <title>Chromosome-scale assembly of the Ensete ventricosum genome.</title>
        <authorList>
            <person name="Dussert Y."/>
            <person name="Stocks J."/>
            <person name="Wendawek A."/>
            <person name="Woldeyes F."/>
            <person name="Nichols R.A."/>
            <person name="Borrell J.S."/>
        </authorList>
    </citation>
    <scope>NUCLEOTIDE SEQUENCE [LARGE SCALE GENOMIC DNA]</scope>
    <source>
        <strain evidence="3">cv. Maze</strain>
        <tissue evidence="2">Seeds</tissue>
    </source>
</reference>
<dbReference type="SUPFAM" id="SSF48452">
    <property type="entry name" value="TPR-like"/>
    <property type="match status" value="1"/>
</dbReference>